<gene>
    <name evidence="5" type="ORF">COU22_00685</name>
</gene>
<comment type="caution">
    <text evidence="5">The sequence shown here is derived from an EMBL/GenBank/DDBJ whole genome shotgun (WGS) entry which is preliminary data.</text>
</comment>
<dbReference type="GO" id="GO:0008764">
    <property type="term" value="F:UDP-N-acetylmuramoylalanine-D-glutamate ligase activity"/>
    <property type="evidence" value="ECO:0007669"/>
    <property type="project" value="InterPro"/>
</dbReference>
<protein>
    <recommendedName>
        <fullName evidence="7">Mur ligase C-terminal domain-containing protein</fullName>
    </recommendedName>
</protein>
<dbReference type="EMBL" id="PFBO01000021">
    <property type="protein sequence ID" value="PIT90703.1"/>
    <property type="molecule type" value="Genomic_DNA"/>
</dbReference>
<evidence type="ECO:0000256" key="4">
    <source>
        <dbReference type="ARBA" id="ARBA00022840"/>
    </source>
</evidence>
<dbReference type="SUPFAM" id="SSF53623">
    <property type="entry name" value="MurD-like peptide ligases, catalytic domain"/>
    <property type="match status" value="1"/>
</dbReference>
<dbReference type="AlphaFoldDB" id="A0A2M6WD52"/>
<dbReference type="Proteomes" id="UP000230543">
    <property type="component" value="Unassembled WGS sequence"/>
</dbReference>
<evidence type="ECO:0000256" key="3">
    <source>
        <dbReference type="ARBA" id="ARBA00022741"/>
    </source>
</evidence>
<dbReference type="InterPro" id="IPR036615">
    <property type="entry name" value="Mur_ligase_C_dom_sf"/>
</dbReference>
<dbReference type="GO" id="GO:0051301">
    <property type="term" value="P:cell division"/>
    <property type="evidence" value="ECO:0007669"/>
    <property type="project" value="InterPro"/>
</dbReference>
<dbReference type="Gene3D" id="3.90.190.20">
    <property type="entry name" value="Mur ligase, C-terminal domain"/>
    <property type="match status" value="1"/>
</dbReference>
<evidence type="ECO:0000256" key="2">
    <source>
        <dbReference type="ARBA" id="ARBA00022598"/>
    </source>
</evidence>
<name>A0A2M6WD52_9BACT</name>
<organism evidence="5 6">
    <name type="scientific">Candidatus Komeilibacteria bacterium CG10_big_fil_rev_8_21_14_0_10_41_13</name>
    <dbReference type="NCBI Taxonomy" id="1974476"/>
    <lineage>
        <taxon>Bacteria</taxon>
        <taxon>Candidatus Komeiliibacteriota</taxon>
    </lineage>
</organism>
<dbReference type="SUPFAM" id="SSF53244">
    <property type="entry name" value="MurD-like peptide ligases, peptide-binding domain"/>
    <property type="match status" value="1"/>
</dbReference>
<dbReference type="GO" id="GO:0008360">
    <property type="term" value="P:regulation of cell shape"/>
    <property type="evidence" value="ECO:0007669"/>
    <property type="project" value="InterPro"/>
</dbReference>
<keyword evidence="2" id="KW-0436">Ligase</keyword>
<keyword evidence="4" id="KW-0067">ATP-binding</keyword>
<dbReference type="InterPro" id="IPR036565">
    <property type="entry name" value="Mur-like_cat_sf"/>
</dbReference>
<dbReference type="InterPro" id="IPR005762">
    <property type="entry name" value="MurD"/>
</dbReference>
<accession>A0A2M6WD52</accession>
<evidence type="ECO:0000313" key="5">
    <source>
        <dbReference type="EMBL" id="PIT90703.1"/>
    </source>
</evidence>
<evidence type="ECO:0000256" key="1">
    <source>
        <dbReference type="ARBA" id="ARBA00022490"/>
    </source>
</evidence>
<keyword evidence="3" id="KW-0547">Nucleotide-binding</keyword>
<dbReference type="GO" id="GO:0005737">
    <property type="term" value="C:cytoplasm"/>
    <property type="evidence" value="ECO:0007669"/>
    <property type="project" value="InterPro"/>
</dbReference>
<feature type="non-terminal residue" evidence="5">
    <location>
        <position position="212"/>
    </location>
</feature>
<reference evidence="6" key="1">
    <citation type="submission" date="2017-09" db="EMBL/GenBank/DDBJ databases">
        <title>Depth-based differentiation of microbial function through sediment-hosted aquifers and enrichment of novel symbionts in the deep terrestrial subsurface.</title>
        <authorList>
            <person name="Probst A.J."/>
            <person name="Ladd B."/>
            <person name="Jarett J.K."/>
            <person name="Geller-Mcgrath D.E."/>
            <person name="Sieber C.M.K."/>
            <person name="Emerson J.B."/>
            <person name="Anantharaman K."/>
            <person name="Thomas B.C."/>
            <person name="Malmstrom R."/>
            <person name="Stieglmeier M."/>
            <person name="Klingl A."/>
            <person name="Woyke T."/>
            <person name="Ryan C.M."/>
            <person name="Banfield J.F."/>
        </authorList>
    </citation>
    <scope>NUCLEOTIDE SEQUENCE [LARGE SCALE GENOMIC DNA]</scope>
</reference>
<dbReference type="PANTHER" id="PTHR43692:SF1">
    <property type="entry name" value="UDP-N-ACETYLMURAMOYLALANINE--D-GLUTAMATE LIGASE"/>
    <property type="match status" value="1"/>
</dbReference>
<dbReference type="PANTHER" id="PTHR43692">
    <property type="entry name" value="UDP-N-ACETYLMURAMOYLALANINE--D-GLUTAMATE LIGASE"/>
    <property type="match status" value="1"/>
</dbReference>
<proteinExistence type="predicted"/>
<keyword evidence="1" id="KW-0963">Cytoplasm</keyword>
<sequence length="212" mass="24309">NFFPEHLQPADPNNPNYHKSLENYFKAKLNLDRFQSKDGYFVVNKSLKPKINKLKIKSKIKYFDKVNYRSRLAGDYNQENIAAAASVVKILKIKDEIVKEAVKNFKPLEHHLELVREARGVKYYDNSFSTTPESSILDLKSFDRPIILLAGGADKGSNFKNFSKTIKNRVKFLILFKGQGSKKIKKELVKLNFPSDKLKIVKSMKEAVKLAA</sequence>
<dbReference type="GO" id="GO:0005524">
    <property type="term" value="F:ATP binding"/>
    <property type="evidence" value="ECO:0007669"/>
    <property type="project" value="UniProtKB-KW"/>
</dbReference>
<evidence type="ECO:0000313" key="6">
    <source>
        <dbReference type="Proteomes" id="UP000230543"/>
    </source>
</evidence>
<evidence type="ECO:0008006" key="7">
    <source>
        <dbReference type="Google" id="ProtNLM"/>
    </source>
</evidence>
<feature type="non-terminal residue" evidence="5">
    <location>
        <position position="1"/>
    </location>
</feature>
<dbReference type="Gene3D" id="3.40.1190.10">
    <property type="entry name" value="Mur-like, catalytic domain"/>
    <property type="match status" value="1"/>
</dbReference>